<dbReference type="AlphaFoldDB" id="A0A7T8KJ06"/>
<protein>
    <submittedName>
        <fullName evidence="1">Uncharacterized protein</fullName>
    </submittedName>
</protein>
<evidence type="ECO:0000313" key="2">
    <source>
        <dbReference type="Proteomes" id="UP000595437"/>
    </source>
</evidence>
<keyword evidence="2" id="KW-1185">Reference proteome</keyword>
<dbReference type="Proteomes" id="UP000595437">
    <property type="component" value="Chromosome 1"/>
</dbReference>
<name>A0A7T8KJ06_CALRO</name>
<proteinExistence type="predicted"/>
<organism evidence="1 2">
    <name type="scientific">Caligus rogercresseyi</name>
    <name type="common">Sea louse</name>
    <dbReference type="NCBI Taxonomy" id="217165"/>
    <lineage>
        <taxon>Eukaryota</taxon>
        <taxon>Metazoa</taxon>
        <taxon>Ecdysozoa</taxon>
        <taxon>Arthropoda</taxon>
        <taxon>Crustacea</taxon>
        <taxon>Multicrustacea</taxon>
        <taxon>Hexanauplia</taxon>
        <taxon>Copepoda</taxon>
        <taxon>Siphonostomatoida</taxon>
        <taxon>Caligidae</taxon>
        <taxon>Caligus</taxon>
    </lineage>
</organism>
<reference evidence="2" key="1">
    <citation type="submission" date="2021-01" db="EMBL/GenBank/DDBJ databases">
        <title>Caligus Genome Assembly.</title>
        <authorList>
            <person name="Gallardo-Escarate C."/>
        </authorList>
    </citation>
    <scope>NUCLEOTIDE SEQUENCE [LARGE SCALE GENOMIC DNA]</scope>
</reference>
<evidence type="ECO:0000313" key="1">
    <source>
        <dbReference type="EMBL" id="QQP56791.1"/>
    </source>
</evidence>
<sequence length="79" mass="8929">MQTERIIIALLKDVENKDTKTLVDVRELLKTMLEVQFLLELRTLKVNFSNIRFIGSVLAGHELDVLTAKAICDATIDSI</sequence>
<accession>A0A7T8KJ06</accession>
<feature type="non-terminal residue" evidence="1">
    <location>
        <position position="79"/>
    </location>
</feature>
<gene>
    <name evidence="1" type="ORF">FKW44_001573</name>
</gene>
<dbReference type="EMBL" id="CP045890">
    <property type="protein sequence ID" value="QQP56791.1"/>
    <property type="molecule type" value="Genomic_DNA"/>
</dbReference>